<dbReference type="SMART" id="SM00862">
    <property type="entry name" value="Trans_reg_C"/>
    <property type="match status" value="1"/>
</dbReference>
<comment type="caution">
    <text evidence="5">The sequence shown here is derived from an EMBL/GenBank/DDBJ whole genome shotgun (WGS) entry which is preliminary data.</text>
</comment>
<dbReference type="InterPro" id="IPR036388">
    <property type="entry name" value="WH-like_DNA-bd_sf"/>
</dbReference>
<dbReference type="SUPFAM" id="SSF46894">
    <property type="entry name" value="C-terminal effector domain of the bipartite response regulators"/>
    <property type="match status" value="1"/>
</dbReference>
<feature type="DNA-binding region" description="OmpR/PhoB-type" evidence="2">
    <location>
        <begin position="2"/>
        <end position="95"/>
    </location>
</feature>
<dbReference type="PROSITE" id="PS51755">
    <property type="entry name" value="OMPR_PHOB"/>
    <property type="match status" value="1"/>
</dbReference>
<dbReference type="AlphaFoldDB" id="A0A4R6RHT7"/>
<dbReference type="Pfam" id="PF00486">
    <property type="entry name" value="Trans_reg_C"/>
    <property type="match status" value="1"/>
</dbReference>
<organism evidence="5 6">
    <name type="scientific">Aquabacterium commune</name>
    <dbReference type="NCBI Taxonomy" id="70586"/>
    <lineage>
        <taxon>Bacteria</taxon>
        <taxon>Pseudomonadati</taxon>
        <taxon>Pseudomonadota</taxon>
        <taxon>Betaproteobacteria</taxon>
        <taxon>Burkholderiales</taxon>
        <taxon>Aquabacterium</taxon>
    </lineage>
</organism>
<evidence type="ECO:0000313" key="5">
    <source>
        <dbReference type="EMBL" id="TDP86061.1"/>
    </source>
</evidence>
<keyword evidence="1 2" id="KW-0238">DNA-binding</keyword>
<protein>
    <submittedName>
        <fullName evidence="5">Putative ATPase</fullName>
    </submittedName>
</protein>
<dbReference type="InterPro" id="IPR058852">
    <property type="entry name" value="HTH_77"/>
</dbReference>
<dbReference type="RefSeq" id="WP_133607174.1">
    <property type="nucleotide sequence ID" value="NZ_SNXW01000002.1"/>
</dbReference>
<keyword evidence="6" id="KW-1185">Reference proteome</keyword>
<dbReference type="CDD" id="cd00383">
    <property type="entry name" value="trans_reg_C"/>
    <property type="match status" value="1"/>
</dbReference>
<dbReference type="PANTHER" id="PTHR47691:SF3">
    <property type="entry name" value="HTH-TYPE TRANSCRIPTIONAL REGULATOR RV0890C-RELATED"/>
    <property type="match status" value="1"/>
</dbReference>
<sequence length="866" mass="92482">MPDSIRFDRFALRVHERVLYLDGQPTALGGRAMALLVALAQRHGRLVTKAELMELVWPGLVVEENNLQVQVSALRKVLGTGAIVTVPGRGYRFVLPLRLREAGAASAPAATTPSPSAGASSSQASALQLPPVRRAQPEPGQTEALTALPTQAQRLWGRERDLAALDALLPAPLITLVGSAGIGKTALALAAAHRWRADRPDGTAWVDLASLNSAGCAVTAVSQALGLSVAGADRLGSLASALGPLKVLLVLDNAEHVLEAVTGLVRAVMQAAPGVRLLVTSQVPLKVDGERVFRLGPLSIPPAGASVDEALQHGAVALFVDQVRALDRRHALLPDQVALVCELCRRVDGLALAIKLAASRVPLLGLPGVVQRLDERFRLLAGHSAGVPDRHQTLMAALDWSHELLTPPEQALFRRVAVFAGGFPLSLVTLLGQGLTPDTCLDEWQVLDTLGALVDRSLVAVDGGDAPRYRLLDSMRDYASLKLQASGEQALLQAHHARAVAELMDGAYEAYWLSADATWLGQFGCDIDNVRVALDWAVAHDPHLAVRLQGAVGPLFLLLGLAPEGRLRGRRIEPLADRLGDDPAAARFWLEHSRLHWGVDNAGMLQGARRAEQASRSANDARGVYLALRCVAGSGMLARAQAVALLREMSTLERPDWPVRLLTQRLMAEVGVLRSLELMADARRVCQNLLVRAQSAGLEGVTSAGLSDLAAISLALGDTDAALRISQDILARGRHRRDNFVVHALAIVACVAFVRADLAQARATLRDFLDASRSRSWEWLGLYAGLLALLAAMEGRHEAAARLLGYTAQTYRTLGSHDVLAVYAWSRAHAAVEDALEPTVLQRLLALGATLDPESVCTWALGQAPT</sequence>
<evidence type="ECO:0000256" key="3">
    <source>
        <dbReference type="SAM" id="MobiDB-lite"/>
    </source>
</evidence>
<evidence type="ECO:0000256" key="2">
    <source>
        <dbReference type="PROSITE-ProRule" id="PRU01091"/>
    </source>
</evidence>
<reference evidence="5 6" key="1">
    <citation type="submission" date="2019-03" db="EMBL/GenBank/DDBJ databases">
        <title>Genomic Encyclopedia of Type Strains, Phase IV (KMG-IV): sequencing the most valuable type-strain genomes for metagenomic binning, comparative biology and taxonomic classification.</title>
        <authorList>
            <person name="Goeker M."/>
        </authorList>
    </citation>
    <scope>NUCLEOTIDE SEQUENCE [LARGE SCALE GENOMIC DNA]</scope>
    <source>
        <strain evidence="5 6">DSM 11901</strain>
    </source>
</reference>
<dbReference type="Gene3D" id="1.10.10.10">
    <property type="entry name" value="Winged helix-like DNA-binding domain superfamily/Winged helix DNA-binding domain"/>
    <property type="match status" value="1"/>
</dbReference>
<dbReference type="InterPro" id="IPR027417">
    <property type="entry name" value="P-loop_NTPase"/>
</dbReference>
<dbReference type="InterPro" id="IPR016032">
    <property type="entry name" value="Sig_transdc_resp-reg_C-effctor"/>
</dbReference>
<feature type="region of interest" description="Disordered" evidence="3">
    <location>
        <begin position="106"/>
        <end position="126"/>
    </location>
</feature>
<evidence type="ECO:0000313" key="6">
    <source>
        <dbReference type="Proteomes" id="UP000294593"/>
    </source>
</evidence>
<dbReference type="OrthoDB" id="9811542at2"/>
<dbReference type="Pfam" id="PF25872">
    <property type="entry name" value="HTH_77"/>
    <property type="match status" value="1"/>
</dbReference>
<dbReference type="GO" id="GO:0000160">
    <property type="term" value="P:phosphorelay signal transduction system"/>
    <property type="evidence" value="ECO:0007669"/>
    <property type="project" value="InterPro"/>
</dbReference>
<dbReference type="InterPro" id="IPR001867">
    <property type="entry name" value="OmpR/PhoB-type_DNA-bd"/>
</dbReference>
<proteinExistence type="predicted"/>
<evidence type="ECO:0000259" key="4">
    <source>
        <dbReference type="PROSITE" id="PS51755"/>
    </source>
</evidence>
<dbReference type="GO" id="GO:0006355">
    <property type="term" value="P:regulation of DNA-templated transcription"/>
    <property type="evidence" value="ECO:0007669"/>
    <property type="project" value="InterPro"/>
</dbReference>
<evidence type="ECO:0000256" key="1">
    <source>
        <dbReference type="ARBA" id="ARBA00023125"/>
    </source>
</evidence>
<dbReference type="PRINTS" id="PR00364">
    <property type="entry name" value="DISEASERSIST"/>
</dbReference>
<dbReference type="Gene3D" id="3.40.50.300">
    <property type="entry name" value="P-loop containing nucleotide triphosphate hydrolases"/>
    <property type="match status" value="1"/>
</dbReference>
<dbReference type="PANTHER" id="PTHR47691">
    <property type="entry name" value="REGULATOR-RELATED"/>
    <property type="match status" value="1"/>
</dbReference>
<dbReference type="EMBL" id="SNXW01000002">
    <property type="protein sequence ID" value="TDP86061.1"/>
    <property type="molecule type" value="Genomic_DNA"/>
</dbReference>
<name>A0A4R6RHT7_9BURK</name>
<accession>A0A4R6RHT7</accession>
<gene>
    <name evidence="5" type="ORF">EV672_102412</name>
</gene>
<feature type="domain" description="OmpR/PhoB-type" evidence="4">
    <location>
        <begin position="2"/>
        <end position="95"/>
    </location>
</feature>
<dbReference type="Proteomes" id="UP000294593">
    <property type="component" value="Unassembled WGS sequence"/>
</dbReference>
<dbReference type="GO" id="GO:0003677">
    <property type="term" value="F:DNA binding"/>
    <property type="evidence" value="ECO:0007669"/>
    <property type="project" value="UniProtKB-UniRule"/>
</dbReference>
<dbReference type="SUPFAM" id="SSF52540">
    <property type="entry name" value="P-loop containing nucleoside triphosphate hydrolases"/>
    <property type="match status" value="1"/>
</dbReference>